<dbReference type="InterPro" id="IPR007260">
    <property type="entry name" value="NanE"/>
</dbReference>
<dbReference type="EMBL" id="JH660645">
    <property type="protein sequence ID" value="EIM26284.1"/>
    <property type="molecule type" value="Genomic_DNA"/>
</dbReference>
<comment type="function">
    <text evidence="2 12">Converts N-acetylmannosamine-6-phosphate (ManNAc-6-P) to N-acetylglucosamine-6-phosphate (GlcNAc-6-P).</text>
</comment>
<dbReference type="Pfam" id="PF04131">
    <property type="entry name" value="NanE"/>
    <property type="match status" value="1"/>
</dbReference>
<dbReference type="GO" id="GO:0009384">
    <property type="term" value="F:N-acylmannosamine kinase activity"/>
    <property type="evidence" value="ECO:0007669"/>
    <property type="project" value="UniProtKB-EC"/>
</dbReference>
<comment type="catalytic activity">
    <reaction evidence="1 12">
        <text>an N-acyl-D-glucosamine 6-phosphate = an N-acyl-D-mannosamine 6-phosphate</text>
        <dbReference type="Rhea" id="RHEA:23932"/>
        <dbReference type="ChEBI" id="CHEBI:57599"/>
        <dbReference type="ChEBI" id="CHEBI:57666"/>
        <dbReference type="EC" id="5.1.3.9"/>
    </reaction>
</comment>
<comment type="similarity">
    <text evidence="12">Belongs to the NanE family.</text>
</comment>
<evidence type="ECO:0000256" key="3">
    <source>
        <dbReference type="ARBA" id="ARBA00005081"/>
    </source>
</evidence>
<dbReference type="eggNOG" id="COG1940">
    <property type="taxonomic scope" value="Bacteria"/>
</dbReference>
<dbReference type="Gene3D" id="3.20.20.70">
    <property type="entry name" value="Aldolase class I"/>
    <property type="match status" value="1"/>
</dbReference>
<dbReference type="EC" id="5.1.3.9" evidence="12"/>
<dbReference type="STRING" id="864069.MicloDRAFT_00028330"/>
<evidence type="ECO:0000313" key="14">
    <source>
        <dbReference type="Proteomes" id="UP000003947"/>
    </source>
</evidence>
<reference evidence="13 14" key="1">
    <citation type="submission" date="2012-02" db="EMBL/GenBank/DDBJ databases">
        <title>Improved High-Quality Draft sequence of Microvirga sp. WSM3557.</title>
        <authorList>
            <consortium name="US DOE Joint Genome Institute"/>
            <person name="Lucas S."/>
            <person name="Han J."/>
            <person name="Lapidus A."/>
            <person name="Cheng J.-F."/>
            <person name="Goodwin L."/>
            <person name="Pitluck S."/>
            <person name="Peters L."/>
            <person name="Zhang X."/>
            <person name="Detter J.C."/>
            <person name="Han C."/>
            <person name="Tapia R."/>
            <person name="Land M."/>
            <person name="Hauser L."/>
            <person name="Kyrpides N."/>
            <person name="Ivanova N."/>
            <person name="Pagani I."/>
            <person name="Brau L."/>
            <person name="Yates R."/>
            <person name="O'Hara G."/>
            <person name="Rui T."/>
            <person name="Howieson J."/>
            <person name="Reeve W."/>
            <person name="Woyke T."/>
        </authorList>
    </citation>
    <scope>NUCLEOTIDE SEQUENCE [LARGE SCALE GENOMIC DNA]</scope>
    <source>
        <strain evidence="13 14">WSM3557</strain>
    </source>
</reference>
<dbReference type="PATRIC" id="fig|864069.3.peg.3064"/>
<dbReference type="AlphaFoldDB" id="I4YQP2"/>
<dbReference type="NCBIfam" id="NF002231">
    <property type="entry name" value="PRK01130.1"/>
    <property type="match status" value="1"/>
</dbReference>
<comment type="pathway">
    <text evidence="3 12">Amino-sugar metabolism; N-acetylneuraminate degradation; D-fructose 6-phosphate from N-acetylneuraminate: step 3/5.</text>
</comment>
<dbReference type="GO" id="GO:0019262">
    <property type="term" value="P:N-acetylneuraminate catabolic process"/>
    <property type="evidence" value="ECO:0007669"/>
    <property type="project" value="UniProtKB-UniRule"/>
</dbReference>
<evidence type="ECO:0000256" key="6">
    <source>
        <dbReference type="ARBA" id="ARBA00023277"/>
    </source>
</evidence>
<evidence type="ECO:0000256" key="8">
    <source>
        <dbReference type="ARBA" id="ARBA00053450"/>
    </source>
</evidence>
<dbReference type="InterPro" id="IPR013785">
    <property type="entry name" value="Aldolase_TIM"/>
</dbReference>
<keyword evidence="5 12" id="KW-0413">Isomerase</keyword>
<dbReference type="Pfam" id="PF00480">
    <property type="entry name" value="ROK"/>
    <property type="match status" value="1"/>
</dbReference>
<comment type="function">
    <text evidence="8">Catalyzes the phosphorylation of N-acetylmannosamine (ManNAc) to ManNAc-6-P.</text>
</comment>
<dbReference type="GO" id="GO:0006053">
    <property type="term" value="P:N-acetylmannosamine catabolic process"/>
    <property type="evidence" value="ECO:0007669"/>
    <property type="project" value="TreeGrafter"/>
</dbReference>
<accession>I4YQP2</accession>
<evidence type="ECO:0000256" key="5">
    <source>
        <dbReference type="ARBA" id="ARBA00023235"/>
    </source>
</evidence>
<evidence type="ECO:0000256" key="4">
    <source>
        <dbReference type="ARBA" id="ARBA00022777"/>
    </source>
</evidence>
<dbReference type="Proteomes" id="UP000003947">
    <property type="component" value="Unassembled WGS sequence"/>
</dbReference>
<dbReference type="RefSeq" id="WP_009492111.1">
    <property type="nucleotide sequence ID" value="NZ_CP141049.1"/>
</dbReference>
<evidence type="ECO:0000256" key="1">
    <source>
        <dbReference type="ARBA" id="ARBA00000056"/>
    </source>
</evidence>
<dbReference type="PANTHER" id="PTHR36204">
    <property type="entry name" value="N-ACETYLMANNOSAMINE-6-PHOSPHATE 2-EPIMERASE-RELATED"/>
    <property type="match status" value="1"/>
</dbReference>
<keyword evidence="14" id="KW-1185">Reference proteome</keyword>
<dbReference type="OrthoDB" id="9810372at2"/>
<dbReference type="HOGENOM" id="CLU_536235_0_0_5"/>
<comment type="pathway">
    <text evidence="9">Amino-sugar metabolism; N-acetylneuraminate degradation; D-fructose 6-phosphate from N-acetylneuraminate: step 2/5.</text>
</comment>
<sequence length="537" mass="54866">MTSQPAATALTESLRGGLVVSCQPVPGGPFDGPESVTRFALAAQNAGASALRIEGAANVAAVAAACSIPIIGLVKRDLAETPVRITPWVEDVIALAEAGAVIVAIDATDRPRPVAIGTLIETIHARGCIAMADIANVDEARKASALGADIIGTTMSGYTDVGPPPRTPDIRLVREAFGLGKPVLAEGRYNEPRLAAAAIRAGAIAVVVGSAITRPEHITQWFVDAIAAEATPQKPVLAIDIGGTKTAVALVRGDQIIERRQVPTRPADGAEMWLSAAAHAARDWRGQYRGVAAAVTGLVRDGRWTAVNPATLPVPEDFPIVSRLAEQFGQPVLALNDAQAAAWGEYCFGAGQGRDLLFLTISSGIGGGAVVGGQLLRGAGGLAGHVGQIPVPSPGNRHHRLEDLASGFAMAAAARTAGQDADAKAIFAAMAAGETWAERIVDAAVEHLALALPGLQALLDPQIIVIGGGVGLATGFVPRLEAALTRFPSALKPSLALARLGADAGLLGAADLLDRRAHLESDETAPTLVTGAAALNV</sequence>
<comment type="similarity">
    <text evidence="10">In the N-terminal section; belongs to the NanE family.</text>
</comment>
<dbReference type="InterPro" id="IPR011060">
    <property type="entry name" value="RibuloseP-bd_barrel"/>
</dbReference>
<gene>
    <name evidence="12" type="primary">nanE</name>
    <name evidence="13" type="ORF">MicloDRAFT_00028330</name>
</gene>
<organism evidence="13 14">
    <name type="scientific">Microvirga lotononidis</name>
    <dbReference type="NCBI Taxonomy" id="864069"/>
    <lineage>
        <taxon>Bacteria</taxon>
        <taxon>Pseudomonadati</taxon>
        <taxon>Pseudomonadota</taxon>
        <taxon>Alphaproteobacteria</taxon>
        <taxon>Hyphomicrobiales</taxon>
        <taxon>Methylobacteriaceae</taxon>
        <taxon>Microvirga</taxon>
    </lineage>
</organism>
<keyword evidence="4" id="KW-0418">Kinase</keyword>
<keyword evidence="6 12" id="KW-0119">Carbohydrate metabolism</keyword>
<dbReference type="SUPFAM" id="SSF51366">
    <property type="entry name" value="Ribulose-phoshate binding barrel"/>
    <property type="match status" value="1"/>
</dbReference>
<evidence type="ECO:0000256" key="2">
    <source>
        <dbReference type="ARBA" id="ARBA00002147"/>
    </source>
</evidence>
<dbReference type="HAMAP" id="MF_01235">
    <property type="entry name" value="ManNAc6P_epimer"/>
    <property type="match status" value="1"/>
</dbReference>
<dbReference type="CDD" id="cd04729">
    <property type="entry name" value="NanE"/>
    <property type="match status" value="1"/>
</dbReference>
<evidence type="ECO:0000256" key="11">
    <source>
        <dbReference type="ARBA" id="ARBA00061385"/>
    </source>
</evidence>
<dbReference type="GO" id="GO:0047465">
    <property type="term" value="F:N-acylglucosamine-6-phosphate 2-epimerase activity"/>
    <property type="evidence" value="ECO:0007669"/>
    <property type="project" value="UniProtKB-EC"/>
</dbReference>
<evidence type="ECO:0000256" key="12">
    <source>
        <dbReference type="HAMAP-Rule" id="MF_01235"/>
    </source>
</evidence>
<dbReference type="FunFam" id="3.20.20.70:FF:000035">
    <property type="entry name" value="Putative N-acetylmannosamine-6-phosphate 2-epimerase"/>
    <property type="match status" value="1"/>
</dbReference>
<dbReference type="UniPathway" id="UPA00629">
    <property type="reaction ID" value="UER00682"/>
</dbReference>
<evidence type="ECO:0000256" key="7">
    <source>
        <dbReference type="ARBA" id="ARBA00050815"/>
    </source>
</evidence>
<dbReference type="InterPro" id="IPR000600">
    <property type="entry name" value="ROK"/>
</dbReference>
<dbReference type="PANTHER" id="PTHR36204:SF1">
    <property type="entry name" value="N-ACETYLMANNOSAMINE-6-PHOSPHATE 2-EPIMERASE-RELATED"/>
    <property type="match status" value="1"/>
</dbReference>
<proteinExistence type="inferred from homology"/>
<dbReference type="SUPFAM" id="SSF53067">
    <property type="entry name" value="Actin-like ATPase domain"/>
    <property type="match status" value="1"/>
</dbReference>
<evidence type="ECO:0000256" key="9">
    <source>
        <dbReference type="ARBA" id="ARBA00060606"/>
    </source>
</evidence>
<evidence type="ECO:0000313" key="13">
    <source>
        <dbReference type="EMBL" id="EIM26284.1"/>
    </source>
</evidence>
<dbReference type="InterPro" id="IPR043129">
    <property type="entry name" value="ATPase_NBD"/>
</dbReference>
<protein>
    <recommendedName>
        <fullName evidence="12">Putative N-acetylmannosamine-6-phosphate 2-epimerase</fullName>
        <ecNumber evidence="12">5.1.3.9</ecNumber>
    </recommendedName>
    <alternativeName>
        <fullName evidence="12">ManNAc-6-P epimerase</fullName>
    </alternativeName>
</protein>
<name>I4YQP2_9HYPH</name>
<dbReference type="GO" id="GO:0005829">
    <property type="term" value="C:cytosol"/>
    <property type="evidence" value="ECO:0007669"/>
    <property type="project" value="TreeGrafter"/>
</dbReference>
<comment type="catalytic activity">
    <reaction evidence="7">
        <text>an N-acyl-D-mannosamine + ATP = an N-acyl-D-mannosamine 6-phosphate + ADP + H(+)</text>
        <dbReference type="Rhea" id="RHEA:23832"/>
        <dbReference type="ChEBI" id="CHEBI:15378"/>
        <dbReference type="ChEBI" id="CHEBI:16062"/>
        <dbReference type="ChEBI" id="CHEBI:30616"/>
        <dbReference type="ChEBI" id="CHEBI:57666"/>
        <dbReference type="ChEBI" id="CHEBI:456216"/>
        <dbReference type="EC" id="2.7.1.60"/>
    </reaction>
</comment>
<keyword evidence="4" id="KW-0808">Transferase</keyword>
<dbReference type="eggNOG" id="COG3010">
    <property type="taxonomic scope" value="Bacteria"/>
</dbReference>
<evidence type="ECO:0000256" key="10">
    <source>
        <dbReference type="ARBA" id="ARBA00061354"/>
    </source>
</evidence>
<dbReference type="Gene3D" id="3.30.420.40">
    <property type="match status" value="2"/>
</dbReference>
<comment type="similarity">
    <text evidence="11">In the C-terminal section; belongs to the ROK (NagC/XylR) family. NanK subfamily.</text>
</comment>